<dbReference type="EMBL" id="BMCS01000002">
    <property type="protein sequence ID" value="GGF31250.1"/>
    <property type="molecule type" value="Genomic_DNA"/>
</dbReference>
<name>A0ABQ1V1K4_9NOCA</name>
<evidence type="ECO:0000313" key="2">
    <source>
        <dbReference type="Proteomes" id="UP000632454"/>
    </source>
</evidence>
<comment type="caution">
    <text evidence="1">The sequence shown here is derived from an EMBL/GenBank/DDBJ whole genome shotgun (WGS) entry which is preliminary data.</text>
</comment>
<dbReference type="RefSeq" id="WP_188490675.1">
    <property type="nucleotide sequence ID" value="NZ_BMCS01000002.1"/>
</dbReference>
<evidence type="ECO:0000313" key="1">
    <source>
        <dbReference type="EMBL" id="GGF31250.1"/>
    </source>
</evidence>
<organism evidence="1 2">
    <name type="scientific">Williamsia phyllosphaerae</name>
    <dbReference type="NCBI Taxonomy" id="885042"/>
    <lineage>
        <taxon>Bacteria</taxon>
        <taxon>Bacillati</taxon>
        <taxon>Actinomycetota</taxon>
        <taxon>Actinomycetes</taxon>
        <taxon>Mycobacteriales</taxon>
        <taxon>Nocardiaceae</taxon>
        <taxon>Williamsia</taxon>
    </lineage>
</organism>
<proteinExistence type="predicted"/>
<protein>
    <recommendedName>
        <fullName evidence="3">DUF559 domain-containing protein</fullName>
    </recommendedName>
</protein>
<sequence length="269" mass="30380">MRRDLHRLHRGIYTPLVSELSVTDRIRAAAMRAGEGAVVAGLSAAILHGTTFVDEDHDVELIRGLGGQGRTRGSVRVVRTDQLEPGDVETVDGIRVTSPVRTAYDLGRRRPDWLALARLDDLVRATQLSLTELWSYTRAHPRTHGVPQMRELIQHIDPAAESPGESWLRLVMVRNHLPRPDSQIVLTDTDGRLIARFDLGYKRYKLGIDYDGVEFHTSDEQRAHDARRDRAARDRGWEAFRVAGTLLSRDPCAVINTIENAMRLRGYRP</sequence>
<keyword evidence="2" id="KW-1185">Reference proteome</keyword>
<accession>A0ABQ1V1K4</accession>
<gene>
    <name evidence="1" type="ORF">GCM10007298_28860</name>
</gene>
<evidence type="ECO:0008006" key="3">
    <source>
        <dbReference type="Google" id="ProtNLM"/>
    </source>
</evidence>
<dbReference type="Proteomes" id="UP000632454">
    <property type="component" value="Unassembled WGS sequence"/>
</dbReference>
<reference evidence="2" key="1">
    <citation type="journal article" date="2019" name="Int. J. Syst. Evol. Microbiol.">
        <title>The Global Catalogue of Microorganisms (GCM) 10K type strain sequencing project: providing services to taxonomists for standard genome sequencing and annotation.</title>
        <authorList>
            <consortium name="The Broad Institute Genomics Platform"/>
            <consortium name="The Broad Institute Genome Sequencing Center for Infectious Disease"/>
            <person name="Wu L."/>
            <person name="Ma J."/>
        </authorList>
    </citation>
    <scope>NUCLEOTIDE SEQUENCE [LARGE SCALE GENOMIC DNA]</scope>
    <source>
        <strain evidence="2">CCM 7855</strain>
    </source>
</reference>
<dbReference type="Gene3D" id="3.40.960.10">
    <property type="entry name" value="VSR Endonuclease"/>
    <property type="match status" value="1"/>
</dbReference>